<dbReference type="InterPro" id="IPR029071">
    <property type="entry name" value="Ubiquitin-like_domsf"/>
</dbReference>
<dbReference type="PANTHER" id="PTHR12943">
    <property type="entry name" value="HOMOCYSTEINE-RESPONSIVE ENDOPLASMIC RETICULUM-RESIDENT UNIQUITIN-LIKE DOMAIN HERPUD PROTEIN FAMILY MEMBER"/>
    <property type="match status" value="1"/>
</dbReference>
<dbReference type="SMART" id="SM00213">
    <property type="entry name" value="UBQ"/>
    <property type="match status" value="1"/>
</dbReference>
<evidence type="ECO:0000256" key="5">
    <source>
        <dbReference type="ARBA" id="ARBA00023230"/>
    </source>
</evidence>
<dbReference type="InterPro" id="IPR039751">
    <property type="entry name" value="HERPUD1/2"/>
</dbReference>
<keyword evidence="5" id="KW-0834">Unfolded protein response</keyword>
<dbReference type="FunFam" id="3.10.20.90:FF:000046">
    <property type="entry name" value="Homocysteine-responsive endoplasmic reticulum-resident ubiquitin-like domain member 2 protein"/>
    <property type="match status" value="1"/>
</dbReference>
<feature type="region of interest" description="Disordered" evidence="6">
    <location>
        <begin position="242"/>
        <end position="265"/>
    </location>
</feature>
<feature type="region of interest" description="Disordered" evidence="6">
    <location>
        <begin position="90"/>
        <end position="115"/>
    </location>
</feature>
<feature type="transmembrane region" description="Helical" evidence="7">
    <location>
        <begin position="289"/>
        <end position="311"/>
    </location>
</feature>
<feature type="domain" description="Ubiquitin-like" evidence="8">
    <location>
        <begin position="9"/>
        <end position="86"/>
    </location>
</feature>
<comment type="subcellular location">
    <subcellularLocation>
        <location evidence="1">Membrane</location>
    </subcellularLocation>
</comment>
<reference evidence="9" key="1">
    <citation type="journal article" date="2020" name="BMC">
        <title>Leishmania infection induces a limited differential gene expression in the sand fly midgut.</title>
        <authorList>
            <person name="Coutinho-Abreu I.V."/>
            <person name="Serafim T.D."/>
            <person name="Meneses C."/>
            <person name="Kamhawi S."/>
            <person name="Oliveira F."/>
            <person name="Valenzuela J.G."/>
        </authorList>
    </citation>
    <scope>NUCLEOTIDE SEQUENCE</scope>
    <source>
        <strain evidence="9">Jacobina</strain>
        <tissue evidence="9">Midgut</tissue>
    </source>
</reference>
<proteinExistence type="predicted"/>
<evidence type="ECO:0000313" key="9">
    <source>
        <dbReference type="EMBL" id="MBC1170975.1"/>
    </source>
</evidence>
<dbReference type="InterPro" id="IPR000626">
    <property type="entry name" value="Ubiquitin-like_dom"/>
</dbReference>
<keyword evidence="3 7" id="KW-1133">Transmembrane helix</keyword>
<dbReference type="AlphaFoldDB" id="A0A7G3AFD2"/>
<evidence type="ECO:0000259" key="8">
    <source>
        <dbReference type="PROSITE" id="PS50053"/>
    </source>
</evidence>
<keyword evidence="2 7" id="KW-0812">Transmembrane</keyword>
<evidence type="ECO:0000256" key="7">
    <source>
        <dbReference type="SAM" id="Phobius"/>
    </source>
</evidence>
<evidence type="ECO:0000256" key="1">
    <source>
        <dbReference type="ARBA" id="ARBA00004370"/>
    </source>
</evidence>
<sequence>METIPVTPVTLIVKAPNQQFEDQTIKCELSWTIKKLKGYLSEVYPCKPSTDEQKLIYSGQLLNDAVVLKDILRQYEGQETHTVHLVFTPKMNSRDGSMGREQGNRRNTMQDTQAATEGLRQRRPLNGDHVAGTDANNVQNTPSHQTSMPGLNGNMSQFGRFSQQQVGNFAAQHLAYQQWLQQAYVDYMNQYVNLMSRPDIQGIYQPYVSTHQMTTTSPQVSASQVQHNPAAEAPIDGAAAAAAAAVAQPPQNPPQPRFPNLVRDDGPEQRDWLDTFYAFSRLMVLGTLVYFYSSPTRCLIVIAIGVLIYLYHTGFFRNFGGAAAAPVEANNNARRNNGAPAQQEQRPNAQQDAAQQVENDVDEASNAVVRDDTNRTPVIAFLRTFVLSFFASLIPEAAAL</sequence>
<dbReference type="CDD" id="cd01790">
    <property type="entry name" value="Ubl_HERP"/>
    <property type="match status" value="1"/>
</dbReference>
<dbReference type="EMBL" id="GITU01002272">
    <property type="protein sequence ID" value="MBC1170975.1"/>
    <property type="molecule type" value="Transcribed_RNA"/>
</dbReference>
<dbReference type="VEuPathDB" id="VectorBase:LLONM1_005572"/>
<evidence type="ECO:0000256" key="3">
    <source>
        <dbReference type="ARBA" id="ARBA00022989"/>
    </source>
</evidence>
<dbReference type="SUPFAM" id="SSF54236">
    <property type="entry name" value="Ubiquitin-like"/>
    <property type="match status" value="1"/>
</dbReference>
<organism evidence="9">
    <name type="scientific">Lutzomyia longipalpis</name>
    <name type="common">Sand fly</name>
    <dbReference type="NCBI Taxonomy" id="7200"/>
    <lineage>
        <taxon>Eukaryota</taxon>
        <taxon>Metazoa</taxon>
        <taxon>Ecdysozoa</taxon>
        <taxon>Arthropoda</taxon>
        <taxon>Hexapoda</taxon>
        <taxon>Insecta</taxon>
        <taxon>Pterygota</taxon>
        <taxon>Neoptera</taxon>
        <taxon>Endopterygota</taxon>
        <taxon>Diptera</taxon>
        <taxon>Nematocera</taxon>
        <taxon>Psychodoidea</taxon>
        <taxon>Psychodidae</taxon>
        <taxon>Lutzomyia</taxon>
        <taxon>Lutzomyia</taxon>
    </lineage>
</organism>
<dbReference type="Gene3D" id="3.10.20.90">
    <property type="entry name" value="Phosphatidylinositol 3-kinase Catalytic Subunit, Chain A, domain 1"/>
    <property type="match status" value="1"/>
</dbReference>
<evidence type="ECO:0000256" key="6">
    <source>
        <dbReference type="SAM" id="MobiDB-lite"/>
    </source>
</evidence>
<evidence type="ECO:0000256" key="4">
    <source>
        <dbReference type="ARBA" id="ARBA00023136"/>
    </source>
</evidence>
<evidence type="ECO:0000256" key="2">
    <source>
        <dbReference type="ARBA" id="ARBA00022692"/>
    </source>
</evidence>
<feature type="compositionally biased region" description="Polar residues" evidence="6">
    <location>
        <begin position="105"/>
        <end position="115"/>
    </location>
</feature>
<name>A0A7G3AFD2_LUTLO</name>
<keyword evidence="4 7" id="KW-0472">Membrane</keyword>
<feature type="region of interest" description="Disordered" evidence="6">
    <location>
        <begin position="332"/>
        <end position="368"/>
    </location>
</feature>
<dbReference type="GO" id="GO:0016020">
    <property type="term" value="C:membrane"/>
    <property type="evidence" value="ECO:0007669"/>
    <property type="project" value="UniProtKB-SubCell"/>
</dbReference>
<protein>
    <submittedName>
        <fullName evidence="9">Putative cysteine-responsive endoplasmic reticulum-resident ubiquitin-like domain member 2 protein</fullName>
    </submittedName>
</protein>
<feature type="compositionally biased region" description="Low complexity" evidence="6">
    <location>
        <begin position="332"/>
        <end position="341"/>
    </location>
</feature>
<feature type="compositionally biased region" description="Polar residues" evidence="6">
    <location>
        <begin position="342"/>
        <end position="358"/>
    </location>
</feature>
<dbReference type="GO" id="GO:0030968">
    <property type="term" value="P:endoplasmic reticulum unfolded protein response"/>
    <property type="evidence" value="ECO:0007669"/>
    <property type="project" value="TreeGrafter"/>
</dbReference>
<dbReference type="PROSITE" id="PS50053">
    <property type="entry name" value="UBIQUITIN_2"/>
    <property type="match status" value="1"/>
</dbReference>
<dbReference type="PANTHER" id="PTHR12943:SF27">
    <property type="entry name" value="HOMOCYSTEINE-INDUCED ENDOPLASMIC RETICULUM PROTEIN, ISOFORM A"/>
    <property type="match status" value="1"/>
</dbReference>
<dbReference type="Pfam" id="PF00240">
    <property type="entry name" value="ubiquitin"/>
    <property type="match status" value="1"/>
</dbReference>
<accession>A0A7G3AFD2</accession>